<dbReference type="Pfam" id="PF01694">
    <property type="entry name" value="Rhomboid"/>
    <property type="match status" value="2"/>
</dbReference>
<feature type="transmembrane region" description="Helical" evidence="7">
    <location>
        <begin position="68"/>
        <end position="87"/>
    </location>
</feature>
<proteinExistence type="inferred from homology"/>
<feature type="transmembrane region" description="Helical" evidence="7">
    <location>
        <begin position="12"/>
        <end position="27"/>
    </location>
</feature>
<evidence type="ECO:0000256" key="2">
    <source>
        <dbReference type="ARBA" id="ARBA00009045"/>
    </source>
</evidence>
<dbReference type="InterPro" id="IPR050925">
    <property type="entry name" value="Rhomboid_protease_S54"/>
</dbReference>
<dbReference type="PANTHER" id="PTHR43731:SF14">
    <property type="entry name" value="PRESENILIN-ASSOCIATED RHOMBOID-LIKE PROTEIN, MITOCHONDRIAL"/>
    <property type="match status" value="1"/>
</dbReference>
<dbReference type="PANTHER" id="PTHR43731">
    <property type="entry name" value="RHOMBOID PROTEASE"/>
    <property type="match status" value="1"/>
</dbReference>
<feature type="transmembrane region" description="Helical" evidence="7">
    <location>
        <begin position="39"/>
        <end position="62"/>
    </location>
</feature>
<sequence>MFGRLTPLVKNLLIINIGLFFISYFFLRKGISLNDLFGLYYIGDPAFKPFQFVTYMFFHQVIVPGKGLYLWHIFGNMFALFIFGPLLEQFLGQKKFLILYMVAGVGAGLFYTGVNYWEVRGLERDYESYIANPSPGGFVIFISEHADGLSEKSKSMLYNHADSYERNPNNYEIIAQSKKYAYDIYRMFGTYSMVGASGAVFGILAAFALFFPNTELFLLFIPFPIKAKYLVTVYILYEVFAELQRAPGDNVAHLAHIGGALIAFFMVRYWKKQRRDFY</sequence>
<dbReference type="GO" id="GO:0008233">
    <property type="term" value="F:peptidase activity"/>
    <property type="evidence" value="ECO:0007669"/>
    <property type="project" value="UniProtKB-KW"/>
</dbReference>
<comment type="subcellular location">
    <subcellularLocation>
        <location evidence="1">Membrane</location>
        <topology evidence="1">Multi-pass membrane protein</topology>
    </subcellularLocation>
</comment>
<evidence type="ECO:0000256" key="4">
    <source>
        <dbReference type="ARBA" id="ARBA00022801"/>
    </source>
</evidence>
<evidence type="ECO:0000313" key="9">
    <source>
        <dbReference type="EMBL" id="GHE52886.1"/>
    </source>
</evidence>
<evidence type="ECO:0000256" key="7">
    <source>
        <dbReference type="SAM" id="Phobius"/>
    </source>
</evidence>
<evidence type="ECO:0000313" key="10">
    <source>
        <dbReference type="Proteomes" id="UP000658258"/>
    </source>
</evidence>
<dbReference type="EMBL" id="BNAG01000001">
    <property type="protein sequence ID" value="GHE52886.1"/>
    <property type="molecule type" value="Genomic_DNA"/>
</dbReference>
<name>A0ABQ3I0W1_9BACT</name>
<dbReference type="SUPFAM" id="SSF144091">
    <property type="entry name" value="Rhomboid-like"/>
    <property type="match status" value="1"/>
</dbReference>
<dbReference type="GO" id="GO:0006508">
    <property type="term" value="P:proteolysis"/>
    <property type="evidence" value="ECO:0007669"/>
    <property type="project" value="UniProtKB-KW"/>
</dbReference>
<feature type="transmembrane region" description="Helical" evidence="7">
    <location>
        <begin position="252"/>
        <end position="270"/>
    </location>
</feature>
<gene>
    <name evidence="9" type="ORF">GCM10011340_04060</name>
</gene>
<keyword evidence="9" id="KW-0645">Protease</keyword>
<evidence type="ECO:0000259" key="8">
    <source>
        <dbReference type="Pfam" id="PF01694"/>
    </source>
</evidence>
<evidence type="ECO:0000256" key="6">
    <source>
        <dbReference type="ARBA" id="ARBA00023136"/>
    </source>
</evidence>
<keyword evidence="3 7" id="KW-0812">Transmembrane</keyword>
<dbReference type="InterPro" id="IPR035952">
    <property type="entry name" value="Rhomboid-like_sf"/>
</dbReference>
<comment type="caution">
    <text evidence="9">The sequence shown here is derived from an EMBL/GenBank/DDBJ whole genome shotgun (WGS) entry which is preliminary data.</text>
</comment>
<feature type="transmembrane region" description="Helical" evidence="7">
    <location>
        <begin position="96"/>
        <end position="117"/>
    </location>
</feature>
<feature type="domain" description="Peptidase S54 rhomboid" evidence="8">
    <location>
        <begin position="192"/>
        <end position="267"/>
    </location>
</feature>
<evidence type="ECO:0000256" key="1">
    <source>
        <dbReference type="ARBA" id="ARBA00004141"/>
    </source>
</evidence>
<dbReference type="Gene3D" id="1.20.1540.10">
    <property type="entry name" value="Rhomboid-like"/>
    <property type="match status" value="1"/>
</dbReference>
<feature type="domain" description="Peptidase S54 rhomboid" evidence="8">
    <location>
        <begin position="50"/>
        <end position="113"/>
    </location>
</feature>
<keyword evidence="6 7" id="KW-0472">Membrane</keyword>
<feature type="transmembrane region" description="Helical" evidence="7">
    <location>
        <begin position="188"/>
        <end position="210"/>
    </location>
</feature>
<keyword evidence="4" id="KW-0378">Hydrolase</keyword>
<keyword evidence="10" id="KW-1185">Reference proteome</keyword>
<dbReference type="Proteomes" id="UP000658258">
    <property type="component" value="Unassembled WGS sequence"/>
</dbReference>
<dbReference type="RefSeq" id="WP_189628518.1">
    <property type="nucleotide sequence ID" value="NZ_BNAG01000001.1"/>
</dbReference>
<reference evidence="10" key="1">
    <citation type="journal article" date="2019" name="Int. J. Syst. Evol. Microbiol.">
        <title>The Global Catalogue of Microorganisms (GCM) 10K type strain sequencing project: providing services to taxonomists for standard genome sequencing and annotation.</title>
        <authorList>
            <consortium name="The Broad Institute Genomics Platform"/>
            <consortium name="The Broad Institute Genome Sequencing Center for Infectious Disease"/>
            <person name="Wu L."/>
            <person name="Ma J."/>
        </authorList>
    </citation>
    <scope>NUCLEOTIDE SEQUENCE [LARGE SCALE GENOMIC DNA]</scope>
    <source>
        <strain evidence="10">CGMCC 1.15111</strain>
    </source>
</reference>
<keyword evidence="5 7" id="KW-1133">Transmembrane helix</keyword>
<accession>A0ABQ3I0W1</accession>
<evidence type="ECO:0000256" key="5">
    <source>
        <dbReference type="ARBA" id="ARBA00022989"/>
    </source>
</evidence>
<evidence type="ECO:0000256" key="3">
    <source>
        <dbReference type="ARBA" id="ARBA00022692"/>
    </source>
</evidence>
<feature type="transmembrane region" description="Helical" evidence="7">
    <location>
        <begin position="217"/>
        <end position="237"/>
    </location>
</feature>
<comment type="similarity">
    <text evidence="2">Belongs to the peptidase S54 family.</text>
</comment>
<dbReference type="InterPro" id="IPR022764">
    <property type="entry name" value="Peptidase_S54_rhomboid_dom"/>
</dbReference>
<organism evidence="9 10">
    <name type="scientific">Roseivirga thermotolerans</name>
    <dbReference type="NCBI Taxonomy" id="1758176"/>
    <lineage>
        <taxon>Bacteria</taxon>
        <taxon>Pseudomonadati</taxon>
        <taxon>Bacteroidota</taxon>
        <taxon>Cytophagia</taxon>
        <taxon>Cytophagales</taxon>
        <taxon>Roseivirgaceae</taxon>
        <taxon>Roseivirga</taxon>
    </lineage>
</organism>
<protein>
    <submittedName>
        <fullName evidence="9">Rhomboid family intramembrane serine protease</fullName>
    </submittedName>
</protein>